<dbReference type="InterPro" id="IPR036291">
    <property type="entry name" value="NAD(P)-bd_dom_sf"/>
</dbReference>
<evidence type="ECO:0000313" key="4">
    <source>
        <dbReference type="Proteomes" id="UP000247150"/>
    </source>
</evidence>
<organism evidence="3 4">
    <name type="scientific">Cytobacillus oceanisediminis</name>
    <dbReference type="NCBI Taxonomy" id="665099"/>
    <lineage>
        <taxon>Bacteria</taxon>
        <taxon>Bacillati</taxon>
        <taxon>Bacillota</taxon>
        <taxon>Bacilli</taxon>
        <taxon>Bacillales</taxon>
        <taxon>Bacillaceae</taxon>
        <taxon>Cytobacillus</taxon>
    </lineage>
</organism>
<feature type="domain" description="NAD-dependent epimerase/dehydratase" evidence="2">
    <location>
        <begin position="8"/>
        <end position="229"/>
    </location>
</feature>
<comment type="similarity">
    <text evidence="1">Belongs to the NAD(P)-dependent epimerase/dehydratase family.</text>
</comment>
<dbReference type="AlphaFoldDB" id="A0A2V3A6V8"/>
<dbReference type="InterPro" id="IPR001509">
    <property type="entry name" value="Epimerase_deHydtase"/>
</dbReference>
<dbReference type="Pfam" id="PF01370">
    <property type="entry name" value="Epimerase"/>
    <property type="match status" value="1"/>
</dbReference>
<dbReference type="Gene3D" id="3.40.50.720">
    <property type="entry name" value="NAD(P)-binding Rossmann-like Domain"/>
    <property type="match status" value="1"/>
</dbReference>
<proteinExistence type="inferred from homology"/>
<dbReference type="RefSeq" id="WP_110062893.1">
    <property type="nucleotide sequence ID" value="NZ_QGTW01000001.1"/>
</dbReference>
<evidence type="ECO:0000259" key="2">
    <source>
        <dbReference type="Pfam" id="PF01370"/>
    </source>
</evidence>
<protein>
    <submittedName>
        <fullName evidence="3">GDP-4-dehydro-6-deoxy-D-mannose reductase</fullName>
    </submittedName>
</protein>
<accession>A0A2V3A6V8</accession>
<reference evidence="3 4" key="1">
    <citation type="submission" date="2018-05" db="EMBL/GenBank/DDBJ databases">
        <title>Freshwater and sediment microbial communities from various areas in North America, analyzing microbe dynamics in response to fracking.</title>
        <authorList>
            <person name="Lamendella R."/>
        </authorList>
    </citation>
    <scope>NUCLEOTIDE SEQUENCE [LARGE SCALE GENOMIC DNA]</scope>
    <source>
        <strain evidence="3 4">15_TX</strain>
    </source>
</reference>
<dbReference type="Gene3D" id="3.90.25.10">
    <property type="entry name" value="UDP-galactose 4-epimerase, domain 1"/>
    <property type="match status" value="1"/>
</dbReference>
<dbReference type="EMBL" id="QGTW01000001">
    <property type="protein sequence ID" value="PWW31911.1"/>
    <property type="molecule type" value="Genomic_DNA"/>
</dbReference>
<dbReference type="SUPFAM" id="SSF51735">
    <property type="entry name" value="NAD(P)-binding Rossmann-fold domains"/>
    <property type="match status" value="1"/>
</dbReference>
<dbReference type="Proteomes" id="UP000247150">
    <property type="component" value="Unassembled WGS sequence"/>
</dbReference>
<dbReference type="OrthoDB" id="9779041at2"/>
<evidence type="ECO:0000313" key="3">
    <source>
        <dbReference type="EMBL" id="PWW31911.1"/>
    </source>
</evidence>
<sequence>MNKKPKLLITGASGFTGQHACSHFLNAGFDVTAVIRKNHFIQNELKIEYCDLTNKEEVNGLVKKVNPQYVLHLAGQNHVGQSWMDPVSALETNAISTAYLIDALRQEQPSCKIIIAGSALQFNPANLSELTHPYSLSKTIQTLIAQSWGVLYKMSIVVAKPSNLIGPGFSNGVCSIFSQNIAAMEKNKAEKVLEVNNLNARRDFIDVRDAVSAYETLLMNGEPGKTYNISSGKSRSLGEILNFLKSISTVEFEVRSISNQSIERPVDTQSAELMKLGWKPAFSLESSLKDILDYYRRIKE</sequence>
<comment type="caution">
    <text evidence="3">The sequence shown here is derived from an EMBL/GenBank/DDBJ whole genome shotgun (WGS) entry which is preliminary data.</text>
</comment>
<dbReference type="PANTHER" id="PTHR43000">
    <property type="entry name" value="DTDP-D-GLUCOSE 4,6-DEHYDRATASE-RELATED"/>
    <property type="match status" value="1"/>
</dbReference>
<name>A0A2V3A6V8_9BACI</name>
<evidence type="ECO:0000256" key="1">
    <source>
        <dbReference type="ARBA" id="ARBA00007637"/>
    </source>
</evidence>
<gene>
    <name evidence="3" type="ORF">DFO73_101169</name>
</gene>